<keyword evidence="4 13" id="KW-0812">Transmembrane</keyword>
<organism evidence="14 15">
    <name type="scientific">Striga hermonthica</name>
    <name type="common">Purple witchweed</name>
    <name type="synonym">Buchnera hermonthica</name>
    <dbReference type="NCBI Taxonomy" id="68872"/>
    <lineage>
        <taxon>Eukaryota</taxon>
        <taxon>Viridiplantae</taxon>
        <taxon>Streptophyta</taxon>
        <taxon>Embryophyta</taxon>
        <taxon>Tracheophyta</taxon>
        <taxon>Spermatophyta</taxon>
        <taxon>Magnoliopsida</taxon>
        <taxon>eudicotyledons</taxon>
        <taxon>Gunneridae</taxon>
        <taxon>Pentapetalae</taxon>
        <taxon>asterids</taxon>
        <taxon>lamiids</taxon>
        <taxon>Lamiales</taxon>
        <taxon>Orobanchaceae</taxon>
        <taxon>Buchnereae</taxon>
        <taxon>Striga</taxon>
    </lineage>
</organism>
<dbReference type="GO" id="GO:0009820">
    <property type="term" value="P:alkaloid metabolic process"/>
    <property type="evidence" value="ECO:0007669"/>
    <property type="project" value="UniProtKB-ARBA"/>
</dbReference>
<evidence type="ECO:0000256" key="3">
    <source>
        <dbReference type="ARBA" id="ARBA00022617"/>
    </source>
</evidence>
<dbReference type="GO" id="GO:0005506">
    <property type="term" value="F:iron ion binding"/>
    <property type="evidence" value="ECO:0007669"/>
    <property type="project" value="InterPro"/>
</dbReference>
<dbReference type="InterPro" id="IPR001128">
    <property type="entry name" value="Cyt_P450"/>
</dbReference>
<evidence type="ECO:0000256" key="12">
    <source>
        <dbReference type="RuleBase" id="RU000461"/>
    </source>
</evidence>
<sequence length="517" mass="59246">MEILYNGIAVLFCAVIYISFNAWKFFDWVWVKPRKLEKWAREQGFNGNSYRFLVGDYKEMALMAKETQSKHILVSDDIVPRVMPFVSQSVKRHGENCFIWFGPKPALFISEPDLIKEILSNNYVFQKTSTPLDKLLAQGLAAYEKDKWAKHRRLINPAFHLENLKNMVPSFYLSCADMLKKWEDIAREEGGSHEVDVWPYLQTMSSDAISRTAFGSNYEDGKKIFQLLKEQSALVMQALLNLYVPGWRFLPTKTNRRMKKIGKEVESLILGIISRRMREIEAGEGSSNDLLGILLESNLKEIQHNGDGYGMSMKEVIEECKLFYIAGQETTSSLLVWAMVLLSKHPDWQVLARNEVLSNLRDDRPSFQALNHLKIVNMILYEVLRLYPPIVMMSRRIDKETKVGKVTLPSGIEVFLPTLLVHHDTRLWGESAKDFDPQRFHQGVAKATKGKLTYFPFGGGPRICIGQNFAMLEAKMALAMIVKRFSFELSPAYTHAPDMVVTLQPQFGAHLILHKLS</sequence>
<keyword evidence="9 12" id="KW-0503">Monooxygenase</keyword>
<dbReference type="InterPro" id="IPR050665">
    <property type="entry name" value="Cytochrome_P450_Monooxygen"/>
</dbReference>
<evidence type="ECO:0000256" key="8">
    <source>
        <dbReference type="ARBA" id="ARBA00023004"/>
    </source>
</evidence>
<dbReference type="GO" id="GO:0020037">
    <property type="term" value="F:heme binding"/>
    <property type="evidence" value="ECO:0007669"/>
    <property type="project" value="InterPro"/>
</dbReference>
<dbReference type="Proteomes" id="UP001153555">
    <property type="component" value="Unassembled WGS sequence"/>
</dbReference>
<evidence type="ECO:0000256" key="1">
    <source>
        <dbReference type="ARBA" id="ARBA00004167"/>
    </source>
</evidence>
<feature type="transmembrane region" description="Helical" evidence="13">
    <location>
        <begin position="6"/>
        <end position="26"/>
    </location>
</feature>
<dbReference type="PRINTS" id="PR00385">
    <property type="entry name" value="P450"/>
</dbReference>
<keyword evidence="3 11" id="KW-0349">Heme</keyword>
<comment type="similarity">
    <text evidence="2 12">Belongs to the cytochrome P450 family.</text>
</comment>
<dbReference type="Pfam" id="PF00067">
    <property type="entry name" value="p450"/>
    <property type="match status" value="1"/>
</dbReference>
<evidence type="ECO:0000256" key="7">
    <source>
        <dbReference type="ARBA" id="ARBA00023002"/>
    </source>
</evidence>
<dbReference type="OrthoDB" id="1470350at2759"/>
<evidence type="ECO:0000313" key="14">
    <source>
        <dbReference type="EMBL" id="CAA0839015.1"/>
    </source>
</evidence>
<keyword evidence="8 11" id="KW-0408">Iron</keyword>
<protein>
    <submittedName>
        <fullName evidence="14">Cytochrome P450 72A15</fullName>
    </submittedName>
</protein>
<evidence type="ECO:0000256" key="13">
    <source>
        <dbReference type="SAM" id="Phobius"/>
    </source>
</evidence>
<feature type="binding site" description="axial binding residue" evidence="11">
    <location>
        <position position="464"/>
    </location>
    <ligand>
        <name>heme</name>
        <dbReference type="ChEBI" id="CHEBI:30413"/>
    </ligand>
    <ligandPart>
        <name>Fe</name>
        <dbReference type="ChEBI" id="CHEBI:18248"/>
    </ligandPart>
</feature>
<gene>
    <name evidence="14" type="ORF">SHERM_05586</name>
</gene>
<name>A0A9N7NMY7_STRHE</name>
<dbReference type="PANTHER" id="PTHR24282:SF255">
    <property type="entry name" value="CYTOCHROME P450 72A11-RELATED"/>
    <property type="match status" value="1"/>
</dbReference>
<dbReference type="FunFam" id="1.10.630.10:FF:000029">
    <property type="entry name" value="Cytochrome P450 734A1"/>
    <property type="match status" value="1"/>
</dbReference>
<keyword evidence="7 12" id="KW-0560">Oxidoreductase</keyword>
<evidence type="ECO:0000256" key="5">
    <source>
        <dbReference type="ARBA" id="ARBA00022723"/>
    </source>
</evidence>
<proteinExistence type="inferred from homology"/>
<evidence type="ECO:0000256" key="11">
    <source>
        <dbReference type="PIRSR" id="PIRSR602401-1"/>
    </source>
</evidence>
<reference evidence="14" key="1">
    <citation type="submission" date="2019-12" db="EMBL/GenBank/DDBJ databases">
        <authorList>
            <person name="Scholes J."/>
        </authorList>
    </citation>
    <scope>NUCLEOTIDE SEQUENCE</scope>
</reference>
<dbReference type="PROSITE" id="PS00086">
    <property type="entry name" value="CYTOCHROME_P450"/>
    <property type="match status" value="1"/>
</dbReference>
<dbReference type="PRINTS" id="PR00463">
    <property type="entry name" value="EP450I"/>
</dbReference>
<dbReference type="PANTHER" id="PTHR24282">
    <property type="entry name" value="CYTOCHROME P450 FAMILY MEMBER"/>
    <property type="match status" value="1"/>
</dbReference>
<comment type="subcellular location">
    <subcellularLocation>
        <location evidence="1">Membrane</location>
        <topology evidence="1">Single-pass membrane protein</topology>
    </subcellularLocation>
</comment>
<keyword evidence="10 13" id="KW-0472">Membrane</keyword>
<evidence type="ECO:0000256" key="2">
    <source>
        <dbReference type="ARBA" id="ARBA00010617"/>
    </source>
</evidence>
<dbReference type="InterPro" id="IPR002401">
    <property type="entry name" value="Cyt_P450_E_grp-I"/>
</dbReference>
<dbReference type="Gene3D" id="1.10.630.10">
    <property type="entry name" value="Cytochrome P450"/>
    <property type="match status" value="1"/>
</dbReference>
<dbReference type="InterPro" id="IPR017972">
    <property type="entry name" value="Cyt_P450_CS"/>
</dbReference>
<comment type="caution">
    <text evidence="14">The sequence shown here is derived from an EMBL/GenBank/DDBJ whole genome shotgun (WGS) entry which is preliminary data.</text>
</comment>
<dbReference type="AlphaFoldDB" id="A0A9N7NMY7"/>
<evidence type="ECO:0000313" key="15">
    <source>
        <dbReference type="Proteomes" id="UP001153555"/>
    </source>
</evidence>
<keyword evidence="5 11" id="KW-0479">Metal-binding</keyword>
<keyword evidence="15" id="KW-1185">Reference proteome</keyword>
<evidence type="ECO:0000256" key="9">
    <source>
        <dbReference type="ARBA" id="ARBA00023033"/>
    </source>
</evidence>
<dbReference type="EMBL" id="CACSLK010031421">
    <property type="protein sequence ID" value="CAA0839015.1"/>
    <property type="molecule type" value="Genomic_DNA"/>
</dbReference>
<dbReference type="GO" id="GO:0016020">
    <property type="term" value="C:membrane"/>
    <property type="evidence" value="ECO:0007669"/>
    <property type="project" value="UniProtKB-SubCell"/>
</dbReference>
<dbReference type="GO" id="GO:0004497">
    <property type="term" value="F:monooxygenase activity"/>
    <property type="evidence" value="ECO:0007669"/>
    <property type="project" value="UniProtKB-KW"/>
</dbReference>
<evidence type="ECO:0000256" key="6">
    <source>
        <dbReference type="ARBA" id="ARBA00022989"/>
    </source>
</evidence>
<dbReference type="InterPro" id="IPR036396">
    <property type="entry name" value="Cyt_P450_sf"/>
</dbReference>
<dbReference type="SUPFAM" id="SSF48264">
    <property type="entry name" value="Cytochrome P450"/>
    <property type="match status" value="1"/>
</dbReference>
<dbReference type="CDD" id="cd20642">
    <property type="entry name" value="CYP72"/>
    <property type="match status" value="1"/>
</dbReference>
<dbReference type="GO" id="GO:0009753">
    <property type="term" value="P:response to jasmonic acid"/>
    <property type="evidence" value="ECO:0007669"/>
    <property type="project" value="UniProtKB-ARBA"/>
</dbReference>
<comment type="cofactor">
    <cofactor evidence="11">
        <name>heme</name>
        <dbReference type="ChEBI" id="CHEBI:30413"/>
    </cofactor>
</comment>
<dbReference type="GO" id="GO:0016705">
    <property type="term" value="F:oxidoreductase activity, acting on paired donors, with incorporation or reduction of molecular oxygen"/>
    <property type="evidence" value="ECO:0007669"/>
    <property type="project" value="InterPro"/>
</dbReference>
<evidence type="ECO:0000256" key="10">
    <source>
        <dbReference type="ARBA" id="ARBA00023136"/>
    </source>
</evidence>
<evidence type="ECO:0000256" key="4">
    <source>
        <dbReference type="ARBA" id="ARBA00022692"/>
    </source>
</evidence>
<accession>A0A9N7NMY7</accession>
<keyword evidence="6 13" id="KW-1133">Transmembrane helix</keyword>